<evidence type="ECO:0000313" key="4">
    <source>
        <dbReference type="Proteomes" id="UP001412239"/>
    </source>
</evidence>
<keyword evidence="4" id="KW-1185">Reference proteome</keyword>
<feature type="region of interest" description="Disordered" evidence="1">
    <location>
        <begin position="1"/>
        <end position="167"/>
    </location>
</feature>
<dbReference type="AlphaFoldDB" id="A0A292PLJ3"/>
<evidence type="ECO:0000259" key="2">
    <source>
        <dbReference type="Pfam" id="PF15377"/>
    </source>
</evidence>
<name>A0A292PLJ3_9PEZI</name>
<evidence type="ECO:0000256" key="1">
    <source>
        <dbReference type="SAM" id="MobiDB-lite"/>
    </source>
</evidence>
<sequence>MSKGPRSLTYEMEEPAFLRRLRQQHSGTGGPERYIAPRNKKRPTDEDEDAPTYVLDEGSGETLSRKEFEAMNNGEVVGGMEGEEESGIKMPGEKEPAAERENITEIGGKGKRRKVARIIGDGDDDDAMQKDENNDKGSGKEETEKKKKGRAGGRAKKAVKLSFDHDE</sequence>
<evidence type="ECO:0000313" key="3">
    <source>
        <dbReference type="EMBL" id="CUS07363.1"/>
    </source>
</evidence>
<accession>A0A292PLJ3</accession>
<dbReference type="Pfam" id="PF15377">
    <property type="entry name" value="DUF4604"/>
    <property type="match status" value="1"/>
</dbReference>
<feature type="domain" description="DUF4604" evidence="2">
    <location>
        <begin position="6"/>
        <end position="167"/>
    </location>
</feature>
<feature type="compositionally biased region" description="Basic residues" evidence="1">
    <location>
        <begin position="146"/>
        <end position="159"/>
    </location>
</feature>
<feature type="compositionally biased region" description="Basic and acidic residues" evidence="1">
    <location>
        <begin position="91"/>
        <end position="103"/>
    </location>
</feature>
<proteinExistence type="predicted"/>
<organism evidence="3 4">
    <name type="scientific">Tuber aestivum</name>
    <name type="common">summer truffle</name>
    <dbReference type="NCBI Taxonomy" id="59557"/>
    <lineage>
        <taxon>Eukaryota</taxon>
        <taxon>Fungi</taxon>
        <taxon>Dikarya</taxon>
        <taxon>Ascomycota</taxon>
        <taxon>Pezizomycotina</taxon>
        <taxon>Pezizomycetes</taxon>
        <taxon>Pezizales</taxon>
        <taxon>Tuberaceae</taxon>
        <taxon>Tuber</taxon>
    </lineage>
</organism>
<dbReference type="Proteomes" id="UP001412239">
    <property type="component" value="Unassembled WGS sequence"/>
</dbReference>
<feature type="compositionally biased region" description="Basic and acidic residues" evidence="1">
    <location>
        <begin position="127"/>
        <end position="145"/>
    </location>
</feature>
<dbReference type="EMBL" id="LN891214">
    <property type="protein sequence ID" value="CUS07363.1"/>
    <property type="molecule type" value="Genomic_DNA"/>
</dbReference>
<dbReference type="InterPro" id="IPR027911">
    <property type="entry name" value="DUF4604"/>
</dbReference>
<protein>
    <recommendedName>
        <fullName evidence="2">DUF4604 domain-containing protein</fullName>
    </recommendedName>
</protein>
<gene>
    <name evidence="3" type="ORF">GSTUAT00008550001</name>
</gene>
<reference evidence="3" key="1">
    <citation type="submission" date="2015-10" db="EMBL/GenBank/DDBJ databases">
        <authorList>
            <person name="Regsiter A."/>
            <person name="william w."/>
        </authorList>
    </citation>
    <scope>NUCLEOTIDE SEQUENCE</scope>
    <source>
        <strain evidence="3">Montdore</strain>
    </source>
</reference>